<name>A0A7Y6EUB6_9BACL</name>
<organism evidence="1 2">
    <name type="scientific">Paenibacillus xylanilyticus</name>
    <dbReference type="NCBI Taxonomy" id="248903"/>
    <lineage>
        <taxon>Bacteria</taxon>
        <taxon>Bacillati</taxon>
        <taxon>Bacillota</taxon>
        <taxon>Bacilli</taxon>
        <taxon>Bacillales</taxon>
        <taxon>Paenibacillaceae</taxon>
        <taxon>Paenibacillus</taxon>
    </lineage>
</organism>
<gene>
    <name evidence="1" type="ORF">HP552_04580</name>
</gene>
<keyword evidence="2" id="KW-1185">Reference proteome</keyword>
<comment type="caution">
    <text evidence="1">The sequence shown here is derived from an EMBL/GenBank/DDBJ whole genome shotgun (WGS) entry which is preliminary data.</text>
</comment>
<evidence type="ECO:0000313" key="2">
    <source>
        <dbReference type="Proteomes" id="UP000526125"/>
    </source>
</evidence>
<evidence type="ECO:0000313" key="1">
    <source>
        <dbReference type="EMBL" id="NUU74529.1"/>
    </source>
</evidence>
<sequence length="91" mass="10665">MELKEKIESLIQELNFEKVYVSGTPLLLRDGIYYKITFVEGLNSYVIEFASSYDEAVKNMFEDGDIYPISLGEDQLICQLRHDLKKFYLNE</sequence>
<dbReference type="Proteomes" id="UP000526125">
    <property type="component" value="Unassembled WGS sequence"/>
</dbReference>
<accession>A0A7Y6EUB6</accession>
<dbReference type="EMBL" id="JABMCB010000149">
    <property type="protein sequence ID" value="NUU74529.1"/>
    <property type="molecule type" value="Genomic_DNA"/>
</dbReference>
<protein>
    <submittedName>
        <fullName evidence="1">Uncharacterized protein</fullName>
    </submittedName>
</protein>
<proteinExistence type="predicted"/>
<reference evidence="1 2" key="1">
    <citation type="submission" date="2020-05" db="EMBL/GenBank/DDBJ databases">
        <title>Genome Sequencing of Type Strains.</title>
        <authorList>
            <person name="Lemaire J.F."/>
            <person name="Inderbitzin P."/>
            <person name="Gregorio O.A."/>
            <person name="Collins S.B."/>
            <person name="Wespe N."/>
            <person name="Knight-Connoni V."/>
        </authorList>
    </citation>
    <scope>NUCLEOTIDE SEQUENCE [LARGE SCALE GENOMIC DNA]</scope>
    <source>
        <strain evidence="1 2">LMG 21957</strain>
    </source>
</reference>
<dbReference type="AlphaFoldDB" id="A0A7Y6EUB6"/>
<dbReference type="RefSeq" id="WP_175394434.1">
    <property type="nucleotide sequence ID" value="NZ_JABMCB010000149.1"/>
</dbReference>